<organism evidence="4 5">
    <name type="scientific">Clostridium punense</name>
    <dbReference type="NCBI Taxonomy" id="1054297"/>
    <lineage>
        <taxon>Bacteria</taxon>
        <taxon>Bacillati</taxon>
        <taxon>Bacillota</taxon>
        <taxon>Clostridia</taxon>
        <taxon>Eubacteriales</taxon>
        <taxon>Clostridiaceae</taxon>
        <taxon>Clostridium</taxon>
    </lineage>
</organism>
<dbReference type="PANTHER" id="PTHR46558:SF13">
    <property type="entry name" value="HTH-TYPE TRANSCRIPTIONAL REGULATOR IMMR"/>
    <property type="match status" value="1"/>
</dbReference>
<accession>A0ABS4K5Y2</accession>
<dbReference type="Proteomes" id="UP001519308">
    <property type="component" value="Unassembled WGS sequence"/>
</dbReference>
<dbReference type="Gene3D" id="1.10.260.40">
    <property type="entry name" value="lambda repressor-like DNA-binding domains"/>
    <property type="match status" value="1"/>
</dbReference>
<dbReference type="Pfam" id="PF01381">
    <property type="entry name" value="HTH_3"/>
    <property type="match status" value="1"/>
</dbReference>
<dbReference type="InterPro" id="IPR001387">
    <property type="entry name" value="Cro/C1-type_HTH"/>
</dbReference>
<feature type="region of interest" description="Disordered" evidence="2">
    <location>
        <begin position="130"/>
        <end position="150"/>
    </location>
</feature>
<dbReference type="RefSeq" id="WP_209649756.1">
    <property type="nucleotide sequence ID" value="NZ_JAGGLL010000024.1"/>
</dbReference>
<sequence length="150" mass="16833">MNFGNKIKHLRKKAGLSQDDLAAKLGVSQKSICNYENNTRFPKGQKVIKELADIFNVTVDYLISDTDDTTSKETLFISSTKNKFGYKGKNEAEMLIERTAAVLAGGELSEEDKDAFFQSITQLYFDSKNKARKKYGKKNSNSETEISNTP</sequence>
<evidence type="ECO:0000313" key="5">
    <source>
        <dbReference type="Proteomes" id="UP001519308"/>
    </source>
</evidence>
<evidence type="ECO:0000313" key="4">
    <source>
        <dbReference type="EMBL" id="MBP2023192.1"/>
    </source>
</evidence>
<keyword evidence="1" id="KW-0238">DNA-binding</keyword>
<dbReference type="PROSITE" id="PS50943">
    <property type="entry name" value="HTH_CROC1"/>
    <property type="match status" value="1"/>
</dbReference>
<reference evidence="4 5" key="1">
    <citation type="submission" date="2021-03" db="EMBL/GenBank/DDBJ databases">
        <title>Genomic Encyclopedia of Type Strains, Phase IV (KMG-IV): sequencing the most valuable type-strain genomes for metagenomic binning, comparative biology and taxonomic classification.</title>
        <authorList>
            <person name="Goeker M."/>
        </authorList>
    </citation>
    <scope>NUCLEOTIDE SEQUENCE [LARGE SCALE GENOMIC DNA]</scope>
    <source>
        <strain evidence="4 5">DSM 28650</strain>
    </source>
</reference>
<dbReference type="EMBL" id="JAGGLL010000024">
    <property type="protein sequence ID" value="MBP2023192.1"/>
    <property type="molecule type" value="Genomic_DNA"/>
</dbReference>
<dbReference type="CDD" id="cd00093">
    <property type="entry name" value="HTH_XRE"/>
    <property type="match status" value="1"/>
</dbReference>
<evidence type="ECO:0000256" key="1">
    <source>
        <dbReference type="ARBA" id="ARBA00023125"/>
    </source>
</evidence>
<evidence type="ECO:0000259" key="3">
    <source>
        <dbReference type="PROSITE" id="PS50943"/>
    </source>
</evidence>
<dbReference type="PANTHER" id="PTHR46558">
    <property type="entry name" value="TRACRIPTIONAL REGULATORY PROTEIN-RELATED-RELATED"/>
    <property type="match status" value="1"/>
</dbReference>
<evidence type="ECO:0000256" key="2">
    <source>
        <dbReference type="SAM" id="MobiDB-lite"/>
    </source>
</evidence>
<feature type="domain" description="HTH cro/C1-type" evidence="3">
    <location>
        <begin position="7"/>
        <end position="62"/>
    </location>
</feature>
<gene>
    <name evidence="4" type="ORF">J2Z44_003027</name>
</gene>
<dbReference type="SMART" id="SM00530">
    <property type="entry name" value="HTH_XRE"/>
    <property type="match status" value="1"/>
</dbReference>
<keyword evidence="5" id="KW-1185">Reference proteome</keyword>
<name>A0ABS4K5Y2_9CLOT</name>
<dbReference type="InterPro" id="IPR010982">
    <property type="entry name" value="Lambda_DNA-bd_dom_sf"/>
</dbReference>
<dbReference type="SUPFAM" id="SSF47413">
    <property type="entry name" value="lambda repressor-like DNA-binding domains"/>
    <property type="match status" value="1"/>
</dbReference>
<comment type="caution">
    <text evidence="4">The sequence shown here is derived from an EMBL/GenBank/DDBJ whole genome shotgun (WGS) entry which is preliminary data.</text>
</comment>
<protein>
    <submittedName>
        <fullName evidence="4">Transcriptional regulator with XRE-family HTH domain</fullName>
    </submittedName>
</protein>
<proteinExistence type="predicted"/>